<dbReference type="PROSITE" id="PS51257">
    <property type="entry name" value="PROKAR_LIPOPROTEIN"/>
    <property type="match status" value="1"/>
</dbReference>
<feature type="region of interest" description="Disordered" evidence="1">
    <location>
        <begin position="119"/>
        <end position="139"/>
    </location>
</feature>
<feature type="signal peptide" evidence="2">
    <location>
        <begin position="1"/>
        <end position="22"/>
    </location>
</feature>
<feature type="compositionally biased region" description="Basic and acidic residues" evidence="1">
    <location>
        <begin position="190"/>
        <end position="210"/>
    </location>
</feature>
<evidence type="ECO:0000313" key="4">
    <source>
        <dbReference type="Proteomes" id="UP000580250"/>
    </source>
</evidence>
<evidence type="ECO:0000256" key="2">
    <source>
        <dbReference type="SAM" id="SignalP"/>
    </source>
</evidence>
<evidence type="ECO:0000256" key="1">
    <source>
        <dbReference type="SAM" id="MobiDB-lite"/>
    </source>
</evidence>
<feature type="compositionally biased region" description="Polar residues" evidence="1">
    <location>
        <begin position="169"/>
        <end position="189"/>
    </location>
</feature>
<organism evidence="3 4">
    <name type="scientific">Meloidogyne enterolobii</name>
    <name type="common">Root-knot nematode worm</name>
    <name type="synonym">Meloidogyne mayaguensis</name>
    <dbReference type="NCBI Taxonomy" id="390850"/>
    <lineage>
        <taxon>Eukaryota</taxon>
        <taxon>Metazoa</taxon>
        <taxon>Ecdysozoa</taxon>
        <taxon>Nematoda</taxon>
        <taxon>Chromadorea</taxon>
        <taxon>Rhabditida</taxon>
        <taxon>Tylenchina</taxon>
        <taxon>Tylenchomorpha</taxon>
        <taxon>Tylenchoidea</taxon>
        <taxon>Meloidogynidae</taxon>
        <taxon>Meloidogyninae</taxon>
        <taxon>Meloidogyne</taxon>
    </lineage>
</organism>
<feature type="region of interest" description="Disordered" evidence="1">
    <location>
        <begin position="156"/>
        <end position="230"/>
    </location>
</feature>
<keyword evidence="2" id="KW-0732">Signal</keyword>
<feature type="region of interest" description="Disordered" evidence="1">
    <location>
        <begin position="36"/>
        <end position="60"/>
    </location>
</feature>
<comment type="caution">
    <text evidence="3">The sequence shown here is derived from an EMBL/GenBank/DDBJ whole genome shotgun (WGS) entry which is preliminary data.</text>
</comment>
<name>A0A6V7W3V8_MELEN</name>
<reference evidence="3 4" key="1">
    <citation type="submission" date="2020-08" db="EMBL/GenBank/DDBJ databases">
        <authorList>
            <person name="Koutsovoulos G."/>
            <person name="Danchin GJ E."/>
        </authorList>
    </citation>
    <scope>NUCLEOTIDE SEQUENCE [LARGE SCALE GENOMIC DNA]</scope>
</reference>
<feature type="region of interest" description="Disordered" evidence="1">
    <location>
        <begin position="259"/>
        <end position="293"/>
    </location>
</feature>
<protein>
    <submittedName>
        <fullName evidence="3">Uncharacterized protein</fullName>
    </submittedName>
</protein>
<gene>
    <name evidence="3" type="ORF">MENT_LOCUS33497</name>
</gene>
<feature type="compositionally biased region" description="Basic residues" evidence="1">
    <location>
        <begin position="125"/>
        <end position="135"/>
    </location>
</feature>
<feature type="chain" id="PRO_5028018579" evidence="2">
    <location>
        <begin position="23"/>
        <end position="293"/>
    </location>
</feature>
<dbReference type="AlphaFoldDB" id="A0A6V7W3V8"/>
<feature type="compositionally biased region" description="Polar residues" evidence="1">
    <location>
        <begin position="221"/>
        <end position="230"/>
    </location>
</feature>
<proteinExistence type="predicted"/>
<accession>A0A6V7W3V8</accession>
<feature type="compositionally biased region" description="Basic residues" evidence="1">
    <location>
        <begin position="280"/>
        <end position="293"/>
    </location>
</feature>
<dbReference type="Proteomes" id="UP000580250">
    <property type="component" value="Unassembled WGS sequence"/>
</dbReference>
<evidence type="ECO:0000313" key="3">
    <source>
        <dbReference type="EMBL" id="CAD2181358.1"/>
    </source>
</evidence>
<feature type="compositionally biased region" description="Polar residues" evidence="1">
    <location>
        <begin position="36"/>
        <end position="55"/>
    </location>
</feature>
<dbReference type="EMBL" id="CAJEWN010000397">
    <property type="protein sequence ID" value="CAD2181358.1"/>
    <property type="molecule type" value="Genomic_DNA"/>
</dbReference>
<sequence>MNLKLLFYCLSLILFLISCVDGMPLRRFGSLRRRSTITPENSSEPERNTASNTNPLPEHMSEEDENDIVFNFDIQHGNSPNTNHRGDMGAADNGNIPGQILITTDGQNFIDYNFGMQHGDIPNTNRRHKNSKNIRKYVPYRDEASKNLFEHRRNFKQTREEEDVEAPTPFSNSDGSETEENQSSFNSPDHNSDYGDNKEPALYHDVEFHHTGGSGYHNHEAGSSSNTFGSSDHDHIDYGIEGNELVYNLQNMHLRQGGGIQHNTRANQPDMHGPISNSSRNKHRVKKQRRHNH</sequence>